<sequence length="211" mass="24490">MDMVRSMIFNSILPEFLWTEALKTVTHILNRVPSKSVPKIPFELWIERSKGYRFYFPNHTAQIVETRGAEFPEYSELSRSGERRIDINEKFMDAPNQELSIPLYTENTKIVPSDEVVDINVVDAPPHDENPNPPIIQQPFRRKDSLRIVMALVAHYDLELHQMDVKTAFLNGDLQEDVYMTQPEGFVVKGKEHMVCKLKRSVYGLKQASRQ</sequence>
<dbReference type="InterPro" id="IPR013103">
    <property type="entry name" value="RVT_2"/>
</dbReference>
<reference evidence="2" key="1">
    <citation type="journal article" date="2022" name="Int. J. Mol. Sci.">
        <title>Draft Genome of Tanacetum Coccineum: Genomic Comparison of Closely Related Tanacetum-Family Plants.</title>
        <authorList>
            <person name="Yamashiro T."/>
            <person name="Shiraishi A."/>
            <person name="Nakayama K."/>
            <person name="Satake H."/>
        </authorList>
    </citation>
    <scope>NUCLEOTIDE SEQUENCE</scope>
</reference>
<dbReference type="EMBL" id="BQNB010010908">
    <property type="protein sequence ID" value="GJS83524.1"/>
    <property type="molecule type" value="Genomic_DNA"/>
</dbReference>
<accession>A0ABQ4Z056</accession>
<feature type="domain" description="Reverse transcriptase Ty1/copia-type" evidence="1">
    <location>
        <begin position="138"/>
        <end position="210"/>
    </location>
</feature>
<protein>
    <submittedName>
        <fullName evidence="2">Retrovirus-related pol polyprotein from transposon TNT 1-94</fullName>
    </submittedName>
</protein>
<reference evidence="2" key="2">
    <citation type="submission" date="2022-01" db="EMBL/GenBank/DDBJ databases">
        <authorList>
            <person name="Yamashiro T."/>
            <person name="Shiraishi A."/>
            <person name="Satake H."/>
            <person name="Nakayama K."/>
        </authorList>
    </citation>
    <scope>NUCLEOTIDE SEQUENCE</scope>
</reference>
<comment type="caution">
    <text evidence="2">The sequence shown here is derived from an EMBL/GenBank/DDBJ whole genome shotgun (WGS) entry which is preliminary data.</text>
</comment>
<evidence type="ECO:0000313" key="3">
    <source>
        <dbReference type="Proteomes" id="UP001151760"/>
    </source>
</evidence>
<organism evidence="2 3">
    <name type="scientific">Tanacetum coccineum</name>
    <dbReference type="NCBI Taxonomy" id="301880"/>
    <lineage>
        <taxon>Eukaryota</taxon>
        <taxon>Viridiplantae</taxon>
        <taxon>Streptophyta</taxon>
        <taxon>Embryophyta</taxon>
        <taxon>Tracheophyta</taxon>
        <taxon>Spermatophyta</taxon>
        <taxon>Magnoliopsida</taxon>
        <taxon>eudicotyledons</taxon>
        <taxon>Gunneridae</taxon>
        <taxon>Pentapetalae</taxon>
        <taxon>asterids</taxon>
        <taxon>campanulids</taxon>
        <taxon>Asterales</taxon>
        <taxon>Asteraceae</taxon>
        <taxon>Asteroideae</taxon>
        <taxon>Anthemideae</taxon>
        <taxon>Anthemidinae</taxon>
        <taxon>Tanacetum</taxon>
    </lineage>
</organism>
<dbReference type="Pfam" id="PF07727">
    <property type="entry name" value="RVT_2"/>
    <property type="match status" value="1"/>
</dbReference>
<name>A0ABQ4Z056_9ASTR</name>
<proteinExistence type="predicted"/>
<dbReference type="Proteomes" id="UP001151760">
    <property type="component" value="Unassembled WGS sequence"/>
</dbReference>
<keyword evidence="3" id="KW-1185">Reference proteome</keyword>
<evidence type="ECO:0000313" key="2">
    <source>
        <dbReference type="EMBL" id="GJS83524.1"/>
    </source>
</evidence>
<gene>
    <name evidence="2" type="ORF">Tco_0750065</name>
</gene>
<evidence type="ECO:0000259" key="1">
    <source>
        <dbReference type="Pfam" id="PF07727"/>
    </source>
</evidence>